<feature type="domain" description="Major facilitator superfamily (MFS) profile" evidence="9">
    <location>
        <begin position="18"/>
        <end position="401"/>
    </location>
</feature>
<keyword evidence="11" id="KW-1185">Reference proteome</keyword>
<dbReference type="PROSITE" id="PS50850">
    <property type="entry name" value="MFS"/>
    <property type="match status" value="1"/>
</dbReference>
<feature type="transmembrane region" description="Helical" evidence="8">
    <location>
        <begin position="144"/>
        <end position="168"/>
    </location>
</feature>
<dbReference type="EMBL" id="BSRZ01000003">
    <property type="protein sequence ID" value="GLW63743.1"/>
    <property type="molecule type" value="Genomic_DNA"/>
</dbReference>
<comment type="subcellular location">
    <subcellularLocation>
        <location evidence="1">Cell membrane</location>
        <topology evidence="1">Multi-pass membrane protein</topology>
    </subcellularLocation>
</comment>
<sequence>MPCVLAGLGPRTSPSGRLPFALHASILIALLAASSAPTPLYPRYQAQWRLSALDITVVFSAYALALLIALLTTGTLSDHLGRRPVLLGALAVQIASMALFATAGGLTALIAARVLQGIATGAATSAAGAALLDLDDPARPGRPALANSIAPATGMAVGVLSAALMVRFAPVPTLTVYAALIIVFAAQAIALVLTPETVRRRPGALRAMRPHLALPSAAARTLLLNGAGIVAVWAFGGFYSSLGPGLTRLVSPGGPEYADGMVFFTLTAVAAPTVYFTRRMRAEVSALLGSSAMIPAAVLTLGAVHFSGPVLLFAGAALAGFGFGAVSQGTLRAVVASAPVRQKGGTLASYYVLSYLAMSLPAIGAGALAADIGLRAAAVAYAGCTAILATVAVATLTAQLRRTPSWKPTLVRQRATAHPLQISPSPQPSTAKERRVHLIANDQVRYSLFLDGGRPHRATHRRSDPAASDRSVAAARGDHRARQSDTLAEP</sequence>
<dbReference type="SUPFAM" id="SSF103473">
    <property type="entry name" value="MFS general substrate transporter"/>
    <property type="match status" value="1"/>
</dbReference>
<gene>
    <name evidence="10" type="ORF">Arub01_19870</name>
</gene>
<dbReference type="AlphaFoldDB" id="A0A9W6PVL6"/>
<evidence type="ECO:0000256" key="6">
    <source>
        <dbReference type="ARBA" id="ARBA00023136"/>
    </source>
</evidence>
<protein>
    <recommendedName>
        <fullName evidence="9">Major facilitator superfamily (MFS) profile domain-containing protein</fullName>
    </recommendedName>
</protein>
<dbReference type="InterPro" id="IPR036259">
    <property type="entry name" value="MFS_trans_sf"/>
</dbReference>
<dbReference type="Pfam" id="PF07690">
    <property type="entry name" value="MFS_1"/>
    <property type="match status" value="1"/>
</dbReference>
<name>A0A9W6PVL6_9ACTN</name>
<keyword evidence="6 8" id="KW-0472">Membrane</keyword>
<evidence type="ECO:0000259" key="9">
    <source>
        <dbReference type="PROSITE" id="PS50850"/>
    </source>
</evidence>
<feature type="transmembrane region" description="Helical" evidence="8">
    <location>
        <begin position="347"/>
        <end position="370"/>
    </location>
</feature>
<keyword evidence="5 8" id="KW-1133">Transmembrane helix</keyword>
<feature type="transmembrane region" description="Helical" evidence="8">
    <location>
        <begin position="284"/>
        <end position="304"/>
    </location>
</feature>
<dbReference type="GO" id="GO:0022857">
    <property type="term" value="F:transmembrane transporter activity"/>
    <property type="evidence" value="ECO:0007669"/>
    <property type="project" value="InterPro"/>
</dbReference>
<feature type="transmembrane region" description="Helical" evidence="8">
    <location>
        <begin position="217"/>
        <end position="240"/>
    </location>
</feature>
<dbReference type="PANTHER" id="PTHR23517">
    <property type="entry name" value="RESISTANCE PROTEIN MDTM, PUTATIVE-RELATED-RELATED"/>
    <property type="match status" value="1"/>
</dbReference>
<comment type="caution">
    <text evidence="10">The sequence shown here is derived from an EMBL/GenBank/DDBJ whole genome shotgun (WGS) entry which is preliminary data.</text>
</comment>
<evidence type="ECO:0000313" key="10">
    <source>
        <dbReference type="EMBL" id="GLW63743.1"/>
    </source>
</evidence>
<feature type="transmembrane region" description="Helical" evidence="8">
    <location>
        <begin position="174"/>
        <end position="196"/>
    </location>
</feature>
<evidence type="ECO:0000256" key="5">
    <source>
        <dbReference type="ARBA" id="ARBA00022989"/>
    </source>
</evidence>
<evidence type="ECO:0000256" key="2">
    <source>
        <dbReference type="ARBA" id="ARBA00022448"/>
    </source>
</evidence>
<dbReference type="InterPro" id="IPR005829">
    <property type="entry name" value="Sugar_transporter_CS"/>
</dbReference>
<feature type="transmembrane region" description="Helical" evidence="8">
    <location>
        <begin position="260"/>
        <end position="277"/>
    </location>
</feature>
<keyword evidence="3" id="KW-1003">Cell membrane</keyword>
<feature type="region of interest" description="Disordered" evidence="7">
    <location>
        <begin position="409"/>
        <end position="432"/>
    </location>
</feature>
<evidence type="ECO:0000256" key="3">
    <source>
        <dbReference type="ARBA" id="ARBA00022475"/>
    </source>
</evidence>
<feature type="transmembrane region" description="Helical" evidence="8">
    <location>
        <begin position="310"/>
        <end position="335"/>
    </location>
</feature>
<dbReference type="CDD" id="cd06174">
    <property type="entry name" value="MFS"/>
    <property type="match status" value="1"/>
</dbReference>
<dbReference type="InterPro" id="IPR050171">
    <property type="entry name" value="MFS_Transporters"/>
</dbReference>
<dbReference type="InterPro" id="IPR011701">
    <property type="entry name" value="MFS"/>
</dbReference>
<keyword evidence="2" id="KW-0813">Transport</keyword>
<dbReference type="Gene3D" id="1.20.1250.20">
    <property type="entry name" value="MFS general substrate transporter like domains"/>
    <property type="match status" value="1"/>
</dbReference>
<feature type="transmembrane region" description="Helical" evidence="8">
    <location>
        <begin position="85"/>
        <end position="104"/>
    </location>
</feature>
<evidence type="ECO:0000256" key="4">
    <source>
        <dbReference type="ARBA" id="ARBA00022692"/>
    </source>
</evidence>
<dbReference type="InterPro" id="IPR020846">
    <property type="entry name" value="MFS_dom"/>
</dbReference>
<dbReference type="RefSeq" id="WP_227023095.1">
    <property type="nucleotide sequence ID" value="NZ_BSRZ01000003.1"/>
</dbReference>
<evidence type="ECO:0000256" key="1">
    <source>
        <dbReference type="ARBA" id="ARBA00004651"/>
    </source>
</evidence>
<feature type="transmembrane region" description="Helical" evidence="8">
    <location>
        <begin position="51"/>
        <end position="73"/>
    </location>
</feature>
<dbReference type="GO" id="GO:0005886">
    <property type="term" value="C:plasma membrane"/>
    <property type="evidence" value="ECO:0007669"/>
    <property type="project" value="UniProtKB-SubCell"/>
</dbReference>
<keyword evidence="4 8" id="KW-0812">Transmembrane</keyword>
<dbReference type="Proteomes" id="UP001165124">
    <property type="component" value="Unassembled WGS sequence"/>
</dbReference>
<feature type="region of interest" description="Disordered" evidence="7">
    <location>
        <begin position="450"/>
        <end position="490"/>
    </location>
</feature>
<feature type="transmembrane region" description="Helical" evidence="8">
    <location>
        <begin position="376"/>
        <end position="398"/>
    </location>
</feature>
<evidence type="ECO:0000313" key="11">
    <source>
        <dbReference type="Proteomes" id="UP001165124"/>
    </source>
</evidence>
<proteinExistence type="predicted"/>
<accession>A0A9W6PVL6</accession>
<dbReference type="PROSITE" id="PS00216">
    <property type="entry name" value="SUGAR_TRANSPORT_1"/>
    <property type="match status" value="1"/>
</dbReference>
<reference evidence="10" key="1">
    <citation type="submission" date="2023-02" db="EMBL/GenBank/DDBJ databases">
        <title>Actinomadura rubrobrunea NBRC 14622.</title>
        <authorList>
            <person name="Ichikawa N."/>
            <person name="Sato H."/>
            <person name="Tonouchi N."/>
        </authorList>
    </citation>
    <scope>NUCLEOTIDE SEQUENCE</scope>
    <source>
        <strain evidence="10">NBRC 14622</strain>
    </source>
</reference>
<dbReference type="PANTHER" id="PTHR23517:SF13">
    <property type="entry name" value="MAJOR FACILITATOR SUPERFAMILY MFS_1"/>
    <property type="match status" value="1"/>
</dbReference>
<evidence type="ECO:0000256" key="8">
    <source>
        <dbReference type="SAM" id="Phobius"/>
    </source>
</evidence>
<organism evidence="10 11">
    <name type="scientific">Actinomadura rubrobrunea</name>
    <dbReference type="NCBI Taxonomy" id="115335"/>
    <lineage>
        <taxon>Bacteria</taxon>
        <taxon>Bacillati</taxon>
        <taxon>Actinomycetota</taxon>
        <taxon>Actinomycetes</taxon>
        <taxon>Streptosporangiales</taxon>
        <taxon>Thermomonosporaceae</taxon>
        <taxon>Actinomadura</taxon>
    </lineage>
</organism>
<evidence type="ECO:0000256" key="7">
    <source>
        <dbReference type="SAM" id="MobiDB-lite"/>
    </source>
</evidence>